<name>A0ABR5IH84_9ACTN</name>
<comment type="caution">
    <text evidence="1">The sequence shown here is derived from an EMBL/GenBank/DDBJ whole genome shotgun (WGS) entry which is preliminary data.</text>
</comment>
<reference evidence="1 2" key="1">
    <citation type="submission" date="2015-05" db="EMBL/GenBank/DDBJ databases">
        <title>Draft genome sequence of the bacterium Gordonia jacobaea a new member of the Gordonia genus.</title>
        <authorList>
            <person name="Jimenez-Galisteo G."/>
            <person name="Dominguez A."/>
            <person name="Munoz E."/>
            <person name="Vinas M."/>
        </authorList>
    </citation>
    <scope>NUCLEOTIDE SEQUENCE [LARGE SCALE GENOMIC DNA]</scope>
    <source>
        <strain evidence="2">mv1</strain>
    </source>
</reference>
<organism evidence="1 2">
    <name type="scientific">Gordonia jacobaea</name>
    <dbReference type="NCBI Taxonomy" id="122202"/>
    <lineage>
        <taxon>Bacteria</taxon>
        <taxon>Bacillati</taxon>
        <taxon>Actinomycetota</taxon>
        <taxon>Actinomycetes</taxon>
        <taxon>Mycobacteriales</taxon>
        <taxon>Gordoniaceae</taxon>
        <taxon>Gordonia</taxon>
    </lineage>
</organism>
<protein>
    <submittedName>
        <fullName evidence="1">Uncharacterized protein</fullName>
    </submittedName>
</protein>
<evidence type="ECO:0000313" key="2">
    <source>
        <dbReference type="Proteomes" id="UP000037247"/>
    </source>
</evidence>
<sequence length="83" mass="8997">MSYLRNDDSLTAVIEAVDTDATRTGAFIDNEVHAYGGGKPEMFGFGATQAERDAQAATEIVDRVLSGGTAQRWEGHYRDGAWT</sequence>
<dbReference type="RefSeq" id="WP_049697026.1">
    <property type="nucleotide sequence ID" value="NZ_JAQDQF010000001.1"/>
</dbReference>
<evidence type="ECO:0000313" key="1">
    <source>
        <dbReference type="EMBL" id="KNA92922.1"/>
    </source>
</evidence>
<proteinExistence type="predicted"/>
<keyword evidence="2" id="KW-1185">Reference proteome</keyword>
<accession>A0ABR5IH84</accession>
<gene>
    <name evidence="1" type="ORF">ABW18_00090</name>
</gene>
<dbReference type="EMBL" id="LDTZ01000013">
    <property type="protein sequence ID" value="KNA92922.1"/>
    <property type="molecule type" value="Genomic_DNA"/>
</dbReference>
<dbReference type="Proteomes" id="UP000037247">
    <property type="component" value="Unassembled WGS sequence"/>
</dbReference>